<feature type="compositionally biased region" description="Basic and acidic residues" evidence="1">
    <location>
        <begin position="96"/>
        <end position="108"/>
    </location>
</feature>
<protein>
    <submittedName>
        <fullName evidence="2">Uncharacterized protein</fullName>
    </submittedName>
</protein>
<sequence>MANGKFLLGSLIAGAVGTAAYVLRDEEKRERLMHTSQRAIAQLKGMSKEDEDEKLREKVGHSDPHDLADNKMVDEGAMYSVLHFNEKQETEEETFEPTKDGAEYTKQK</sequence>
<organism evidence="2 3">
    <name type="scientific">Salsuginibacillus halophilus</name>
    <dbReference type="NCBI Taxonomy" id="517424"/>
    <lineage>
        <taxon>Bacteria</taxon>
        <taxon>Bacillati</taxon>
        <taxon>Bacillota</taxon>
        <taxon>Bacilli</taxon>
        <taxon>Bacillales</taxon>
        <taxon>Bacillaceae</taxon>
        <taxon>Salsuginibacillus</taxon>
    </lineage>
</organism>
<dbReference type="Proteomes" id="UP000242310">
    <property type="component" value="Unassembled WGS sequence"/>
</dbReference>
<feature type="region of interest" description="Disordered" evidence="1">
    <location>
        <begin position="44"/>
        <end position="69"/>
    </location>
</feature>
<proteinExistence type="predicted"/>
<dbReference type="AlphaFoldDB" id="A0A2P8HXJ9"/>
<feature type="compositionally biased region" description="Basic and acidic residues" evidence="1">
    <location>
        <begin position="53"/>
        <end position="69"/>
    </location>
</feature>
<name>A0A2P8HXJ9_9BACI</name>
<dbReference type="EMBL" id="PYAV01000002">
    <property type="protein sequence ID" value="PSL50952.1"/>
    <property type="molecule type" value="Genomic_DNA"/>
</dbReference>
<evidence type="ECO:0000256" key="1">
    <source>
        <dbReference type="SAM" id="MobiDB-lite"/>
    </source>
</evidence>
<comment type="caution">
    <text evidence="2">The sequence shown here is derived from an EMBL/GenBank/DDBJ whole genome shotgun (WGS) entry which is preliminary data.</text>
</comment>
<accession>A0A2P8HXJ9</accession>
<evidence type="ECO:0000313" key="3">
    <source>
        <dbReference type="Proteomes" id="UP000242310"/>
    </source>
</evidence>
<reference evidence="2" key="1">
    <citation type="submission" date="2018-03" db="EMBL/GenBank/DDBJ databases">
        <title>Genomic Encyclopedia of Type Strains, Phase III (KMG-III): the genomes of soil and plant-associated and newly described type strains.</title>
        <authorList>
            <person name="Whitman W."/>
        </authorList>
    </citation>
    <scope>NUCLEOTIDE SEQUENCE [LARGE SCALE GENOMIC DNA]</scope>
    <source>
        <strain evidence="2">CGMCC 1.07653</strain>
    </source>
</reference>
<evidence type="ECO:0000313" key="2">
    <source>
        <dbReference type="EMBL" id="PSL50952.1"/>
    </source>
</evidence>
<keyword evidence="3" id="KW-1185">Reference proteome</keyword>
<feature type="region of interest" description="Disordered" evidence="1">
    <location>
        <begin position="86"/>
        <end position="108"/>
    </location>
</feature>
<dbReference type="OrthoDB" id="2390014at2"/>
<dbReference type="RefSeq" id="WP_106587665.1">
    <property type="nucleotide sequence ID" value="NZ_PYAV01000002.1"/>
</dbReference>
<gene>
    <name evidence="2" type="ORF">B0H94_102229</name>
</gene>